<dbReference type="InterPro" id="IPR036116">
    <property type="entry name" value="FN3_sf"/>
</dbReference>
<dbReference type="AlphaFoldDB" id="A0A5J5IGI7"/>
<dbReference type="Gene3D" id="2.60.40.10">
    <property type="entry name" value="Immunoglobulins"/>
    <property type="match status" value="1"/>
</dbReference>
<proteinExistence type="predicted"/>
<dbReference type="CDD" id="cd00063">
    <property type="entry name" value="FN3"/>
    <property type="match status" value="1"/>
</dbReference>
<dbReference type="InterPro" id="IPR013783">
    <property type="entry name" value="Ig-like_fold"/>
</dbReference>
<reference evidence="2 3" key="1">
    <citation type="submission" date="2019-09" db="EMBL/GenBank/DDBJ databases">
        <title>Draft genome sequence of Ginsengibacter sp. BR5-29.</title>
        <authorList>
            <person name="Im W.-T."/>
        </authorList>
    </citation>
    <scope>NUCLEOTIDE SEQUENCE [LARGE SCALE GENOMIC DNA]</scope>
    <source>
        <strain evidence="2 3">BR5-29</strain>
    </source>
</reference>
<dbReference type="PROSITE" id="PS50853">
    <property type="entry name" value="FN3"/>
    <property type="match status" value="1"/>
</dbReference>
<accession>A0A5J5IGI7</accession>
<sequence>MKKFLRKVVKSFKKLAEANLLTFSQNVATSMANAIAEFPTPTPPLADINTAIGIYAELLQAAAGRDKVQVVMKNLSKQNLLLLLSQLADYVNLTAQGAEDLLAKSGFTLNKVPEPVALDAPGYVVLLDGGGSGELTFKFRRVKGASSYLYQYTSDASLANESWVSIPATTTSYTFTGLTSGTTYYCRVVAVGSYQQQKTSIVLNRISQ</sequence>
<evidence type="ECO:0000313" key="2">
    <source>
        <dbReference type="EMBL" id="KAA9037254.1"/>
    </source>
</evidence>
<evidence type="ECO:0000259" key="1">
    <source>
        <dbReference type="PROSITE" id="PS50853"/>
    </source>
</evidence>
<dbReference type="InterPro" id="IPR003961">
    <property type="entry name" value="FN3_dom"/>
</dbReference>
<dbReference type="Pfam" id="PF00041">
    <property type="entry name" value="fn3"/>
    <property type="match status" value="1"/>
</dbReference>
<organism evidence="2 3">
    <name type="scientific">Ginsengibacter hankyongi</name>
    <dbReference type="NCBI Taxonomy" id="2607284"/>
    <lineage>
        <taxon>Bacteria</taxon>
        <taxon>Pseudomonadati</taxon>
        <taxon>Bacteroidota</taxon>
        <taxon>Chitinophagia</taxon>
        <taxon>Chitinophagales</taxon>
        <taxon>Chitinophagaceae</taxon>
        <taxon>Ginsengibacter</taxon>
    </lineage>
</organism>
<name>A0A5J5IGI7_9BACT</name>
<protein>
    <submittedName>
        <fullName evidence="2">Fibronectin type III domain-containing protein</fullName>
    </submittedName>
</protein>
<gene>
    <name evidence="2" type="ORF">FW778_17660</name>
</gene>
<dbReference type="SUPFAM" id="SSF49265">
    <property type="entry name" value="Fibronectin type III"/>
    <property type="match status" value="1"/>
</dbReference>
<feature type="domain" description="Fibronectin type-III" evidence="1">
    <location>
        <begin position="120"/>
        <end position="208"/>
    </location>
</feature>
<comment type="caution">
    <text evidence="2">The sequence shown here is derived from an EMBL/GenBank/DDBJ whole genome shotgun (WGS) entry which is preliminary data.</text>
</comment>
<keyword evidence="3" id="KW-1185">Reference proteome</keyword>
<dbReference type="Proteomes" id="UP000326903">
    <property type="component" value="Unassembled WGS sequence"/>
</dbReference>
<dbReference type="EMBL" id="VYQF01000006">
    <property type="protein sequence ID" value="KAA9037254.1"/>
    <property type="molecule type" value="Genomic_DNA"/>
</dbReference>
<dbReference type="RefSeq" id="WP_150416182.1">
    <property type="nucleotide sequence ID" value="NZ_VYQF01000006.1"/>
</dbReference>
<evidence type="ECO:0000313" key="3">
    <source>
        <dbReference type="Proteomes" id="UP000326903"/>
    </source>
</evidence>